<dbReference type="OrthoDB" id="7238400at2"/>
<name>A0A317FA40_9PROT</name>
<gene>
    <name evidence="1" type="ORF">DFH01_25285</name>
</gene>
<proteinExistence type="predicted"/>
<sequence length="410" mass="45258">MQKDFTKFANQRFLKTVDWEVLGKLLTAHRAGIKGLDLEALLADEVEGRTRITEYLLGSKDSYPEGLIQDLHRIVRLDSPTGMRLLQEEAERQGVVIIDPAECPTATPRDYALVAFVKFPDVFKEAEHTSVFIAPPSVTEFDAGEDGLAASITKETLEALRVRASGIFAADLRGKFCRVRDYVDDGELCIAVRHGAPPVSTEVIRGDEDEVIGFQEVDTAVISFVEATGRLTVWGCAKKRRADLAEAFATEILGRPGVFKAASSQNLYTLAPAEKSHGTFTFRVGDLEQIERVEITEAQANRVATNVRTGREKTLFSVRVKDSEGSALRRLHESRADISYGDNAWRLDHIIARIVLKTPSGRAPTISVTIKPPGSVTFPRVRHKKLVMALLKLNALTNDRRPIVPALAAE</sequence>
<accession>A0A317FA40</accession>
<comment type="caution">
    <text evidence="1">The sequence shown here is derived from an EMBL/GenBank/DDBJ whole genome shotgun (WGS) entry which is preliminary data.</text>
</comment>
<dbReference type="AlphaFoldDB" id="A0A317FA40"/>
<organism evidence="1 2">
    <name type="scientific">Falsiroseomonas bella</name>
    <dbReference type="NCBI Taxonomy" id="2184016"/>
    <lineage>
        <taxon>Bacteria</taxon>
        <taxon>Pseudomonadati</taxon>
        <taxon>Pseudomonadota</taxon>
        <taxon>Alphaproteobacteria</taxon>
        <taxon>Acetobacterales</taxon>
        <taxon>Roseomonadaceae</taxon>
        <taxon>Falsiroseomonas</taxon>
    </lineage>
</organism>
<dbReference type="Proteomes" id="UP000245765">
    <property type="component" value="Unassembled WGS sequence"/>
</dbReference>
<keyword evidence="2" id="KW-1185">Reference proteome</keyword>
<evidence type="ECO:0000313" key="2">
    <source>
        <dbReference type="Proteomes" id="UP000245765"/>
    </source>
</evidence>
<protein>
    <submittedName>
        <fullName evidence="1">Uncharacterized protein</fullName>
    </submittedName>
</protein>
<dbReference type="EMBL" id="QGNA01000007">
    <property type="protein sequence ID" value="PWS34338.1"/>
    <property type="molecule type" value="Genomic_DNA"/>
</dbReference>
<reference evidence="2" key="1">
    <citation type="submission" date="2018-05" db="EMBL/GenBank/DDBJ databases">
        <authorList>
            <person name="Du Z."/>
            <person name="Wang X."/>
        </authorList>
    </citation>
    <scope>NUCLEOTIDE SEQUENCE [LARGE SCALE GENOMIC DNA]</scope>
    <source>
        <strain evidence="2">CQN31</strain>
    </source>
</reference>
<dbReference type="RefSeq" id="WP_109873310.1">
    <property type="nucleotide sequence ID" value="NZ_QGNA01000007.1"/>
</dbReference>
<evidence type="ECO:0000313" key="1">
    <source>
        <dbReference type="EMBL" id="PWS34338.1"/>
    </source>
</evidence>